<dbReference type="InterPro" id="IPR052603">
    <property type="entry name" value="EFCB6"/>
</dbReference>
<feature type="repeat" description="ANK" evidence="1">
    <location>
        <begin position="624"/>
        <end position="656"/>
    </location>
</feature>
<feature type="domain" description="TIR" evidence="4">
    <location>
        <begin position="966"/>
        <end position="1100"/>
    </location>
</feature>
<dbReference type="InterPro" id="IPR000157">
    <property type="entry name" value="TIR_dom"/>
</dbReference>
<evidence type="ECO:0000313" key="6">
    <source>
        <dbReference type="Proteomes" id="UP001158986"/>
    </source>
</evidence>
<keyword evidence="3" id="KW-0812">Transmembrane</keyword>
<proteinExistence type="predicted"/>
<feature type="compositionally biased region" description="Polar residues" evidence="2">
    <location>
        <begin position="1111"/>
        <end position="1124"/>
    </location>
</feature>
<dbReference type="PRINTS" id="PR01415">
    <property type="entry name" value="ANKYRIN"/>
</dbReference>
<feature type="repeat" description="ANK" evidence="1">
    <location>
        <begin position="591"/>
        <end position="623"/>
    </location>
</feature>
<feature type="transmembrane region" description="Helical" evidence="3">
    <location>
        <begin position="113"/>
        <end position="135"/>
    </location>
</feature>
<dbReference type="InterPro" id="IPR035897">
    <property type="entry name" value="Toll_tir_struct_dom_sf"/>
</dbReference>
<dbReference type="Pfam" id="PF12796">
    <property type="entry name" value="Ank_2"/>
    <property type="match status" value="1"/>
</dbReference>
<dbReference type="Proteomes" id="UP001158986">
    <property type="component" value="Unassembled WGS sequence"/>
</dbReference>
<dbReference type="Pfam" id="PF13676">
    <property type="entry name" value="TIR_2"/>
    <property type="match status" value="2"/>
</dbReference>
<dbReference type="Gene3D" id="1.25.40.20">
    <property type="entry name" value="Ankyrin repeat-containing domain"/>
    <property type="match status" value="2"/>
</dbReference>
<dbReference type="InterPro" id="IPR036770">
    <property type="entry name" value="Ankyrin_rpt-contain_sf"/>
</dbReference>
<dbReference type="SMART" id="SM00255">
    <property type="entry name" value="TIR"/>
    <property type="match status" value="1"/>
</dbReference>
<feature type="domain" description="TIR" evidence="4">
    <location>
        <begin position="748"/>
        <end position="887"/>
    </location>
</feature>
<dbReference type="InterPro" id="IPR002110">
    <property type="entry name" value="Ankyrin_rpt"/>
</dbReference>
<dbReference type="PANTHER" id="PTHR20875">
    <property type="entry name" value="EF-HAND CALCIUM-BINDING DOMAIN-CONTAINING PROTEIN 6-RELATED"/>
    <property type="match status" value="1"/>
</dbReference>
<reference evidence="5 6" key="1">
    <citation type="submission" date="2021-11" db="EMBL/GenBank/DDBJ databases">
        <authorList>
            <person name="Islam A."/>
            <person name="Islam S."/>
            <person name="Flora M.S."/>
            <person name="Rahman M."/>
            <person name="Ziaur R.M."/>
            <person name="Epstein J.H."/>
            <person name="Hassan M."/>
            <person name="Klassen M."/>
            <person name="Woodard K."/>
            <person name="Webb A."/>
            <person name="Webby R.J."/>
            <person name="El Zowalaty M.E."/>
        </authorList>
    </citation>
    <scope>NUCLEOTIDE SEQUENCE [LARGE SCALE GENOMIC DNA]</scope>
    <source>
        <strain evidence="5">Pbs1</strain>
    </source>
</reference>
<feature type="transmembrane region" description="Helical" evidence="3">
    <location>
        <begin position="261"/>
        <end position="285"/>
    </location>
</feature>
<feature type="repeat" description="ANK" evidence="1">
    <location>
        <begin position="383"/>
        <end position="415"/>
    </location>
</feature>
<dbReference type="PROSITE" id="PS50297">
    <property type="entry name" value="ANK_REP_REGION"/>
    <property type="match status" value="3"/>
</dbReference>
<dbReference type="PANTHER" id="PTHR20875:SF0">
    <property type="entry name" value="GH12158P"/>
    <property type="match status" value="1"/>
</dbReference>
<keyword evidence="1" id="KW-0040">ANK repeat</keyword>
<feature type="transmembrane region" description="Helical" evidence="3">
    <location>
        <begin position="223"/>
        <end position="249"/>
    </location>
</feature>
<comment type="caution">
    <text evidence="5">The sequence shown here is derived from an EMBL/GenBank/DDBJ whole genome shotgun (WGS) entry which is preliminary data.</text>
</comment>
<accession>A0ABN8D1D4</accession>
<feature type="region of interest" description="Disordered" evidence="2">
    <location>
        <begin position="1104"/>
        <end position="1125"/>
    </location>
</feature>
<name>A0ABN8D1D4_9STRA</name>
<evidence type="ECO:0000256" key="1">
    <source>
        <dbReference type="PROSITE-ProRule" id="PRU00023"/>
    </source>
</evidence>
<keyword evidence="3" id="KW-0472">Membrane</keyword>
<evidence type="ECO:0000256" key="2">
    <source>
        <dbReference type="SAM" id="MobiDB-lite"/>
    </source>
</evidence>
<dbReference type="SMART" id="SM00248">
    <property type="entry name" value="ANK"/>
    <property type="match status" value="8"/>
</dbReference>
<keyword evidence="6" id="KW-1185">Reference proteome</keyword>
<organism evidence="5 6">
    <name type="scientific">Peronospora belbahrii</name>
    <dbReference type="NCBI Taxonomy" id="622444"/>
    <lineage>
        <taxon>Eukaryota</taxon>
        <taxon>Sar</taxon>
        <taxon>Stramenopiles</taxon>
        <taxon>Oomycota</taxon>
        <taxon>Peronosporomycetes</taxon>
        <taxon>Peronosporales</taxon>
        <taxon>Peronosporaceae</taxon>
        <taxon>Peronospora</taxon>
    </lineage>
</organism>
<dbReference type="SUPFAM" id="SSF48403">
    <property type="entry name" value="Ankyrin repeat"/>
    <property type="match status" value="1"/>
</dbReference>
<protein>
    <recommendedName>
        <fullName evidence="4">TIR domain-containing protein</fullName>
    </recommendedName>
</protein>
<dbReference type="PROSITE" id="PS50088">
    <property type="entry name" value="ANK_REPEAT"/>
    <property type="match status" value="4"/>
</dbReference>
<feature type="repeat" description="ANK" evidence="1">
    <location>
        <begin position="453"/>
        <end position="485"/>
    </location>
</feature>
<dbReference type="EMBL" id="CAKLCB010000256">
    <property type="protein sequence ID" value="CAH0518124.1"/>
    <property type="molecule type" value="Genomic_DNA"/>
</dbReference>
<evidence type="ECO:0000256" key="3">
    <source>
        <dbReference type="SAM" id="Phobius"/>
    </source>
</evidence>
<dbReference type="Gene3D" id="3.40.50.10140">
    <property type="entry name" value="Toll/interleukin-1 receptor homology (TIR) domain"/>
    <property type="match status" value="2"/>
</dbReference>
<dbReference type="SUPFAM" id="SSF52200">
    <property type="entry name" value="Toll/Interleukin receptor TIR domain"/>
    <property type="match status" value="2"/>
</dbReference>
<gene>
    <name evidence="5" type="ORF">PBS001_LOCUS4709</name>
</gene>
<evidence type="ECO:0000259" key="4">
    <source>
        <dbReference type="PROSITE" id="PS50104"/>
    </source>
</evidence>
<dbReference type="Pfam" id="PF00023">
    <property type="entry name" value="Ank"/>
    <property type="match status" value="1"/>
</dbReference>
<evidence type="ECO:0000313" key="5">
    <source>
        <dbReference type="EMBL" id="CAH0518124.1"/>
    </source>
</evidence>
<sequence length="1144" mass="128625">MAQDLPFTTDLEIPIIPIRRNRPLIGHGASCKTDSQRTLQSPLLATSSSDVHNRSLTTSFASQTTTHSKLPSYLEPRRRHYANICELRGKISRVPRFWLWTRFLNNSFFAKRLVIAGLVLSVSLAWGVTVYNIQIRYWLEKSKERNPDDYGHCKMVVVFSGLIYHMLPIAVLLFLPGSGMRSFDPFEREQPESTKVASRIDGELNLDKGEWSSSSVRKIRRRLVFQLCELLAVGALLYDGVLVFLFLRVLFTGAMYACDNYLLHLFTFGGGVCYVGLFVVLYYFARYREHIKMQLGAFTEEDQTGDLRKQYMPSVQDATTTMPEKMLAVVRTRLYYATRRGDLQEMRDILDFAQAQALTSSECGFPHKAYAAPKIRLKFFARTRRNPVHVAAYHGNIRALELLEEYGFSMTSLDKYNTIHISTGSLFWYFARILVKRPSNSLESTAVSIFQTTLITPLHCAVSTGQVETVRWLLNRGVDPGTLAQASFRSNRVPPLFLAEHAEIARELLIHGADPLVIPDPGFMNTMTPLQLAYLRGNYAVAQELEEWGGDVALTPFHLAAAQNNVLAVQRFLAWKTDVDCLGEMGYVGLNRRTPLHWAAISGSTEAADVLLKAGADPNFQDTRGRSPLHWAAKLNKFEVVRLLLRAGAEANLADGEFMTPLMCAASARDAPRELFSELTAAGGDIGYQLPTTGDTALHIAVREENVASALAALASGGDLMRTNYEGLRPLDCTVSTTLLFELKRAAGQRDVMISYTHSHFEFARKLRQSLEEANVTTWLDLMDPSGIGGGAVWREEIARGITNASVVLCIFTEDYASSEWCLKELALAKQMGTPILAVSTEGAIVDENLQVYLYTRQIVPFEPAIVNIRCDGGRIEYEYQEDRYQSQFHLLLDGIRDEVEKRRVFTKQNNIAGSRKLARDADTGEGIAESSSRGTMLQTLGDTRISQLTSLWDPMTLSRPSDFHKEHFVFISHGDKHVAFVQRLVSQLSEAGVPYYNDQSVNGQDFYTRIQLAKEAILRCSCFVVLVSKQTVGNELVRDQLAFAEDKGRPIFPVVLNDLDPGLDKRYSLVRSELFHFMANGMSFKASFDRLVKGLRRQWMDGGHQEEKYGSSSENGADQSRNLESIEGLDDNDLDWLRTRVRM</sequence>
<feature type="transmembrane region" description="Helical" evidence="3">
    <location>
        <begin position="155"/>
        <end position="175"/>
    </location>
</feature>
<dbReference type="PROSITE" id="PS50104">
    <property type="entry name" value="TIR"/>
    <property type="match status" value="2"/>
</dbReference>
<keyword evidence="3" id="KW-1133">Transmembrane helix</keyword>